<keyword evidence="5 10" id="KW-1133">Transmembrane helix</keyword>
<keyword evidence="8 10" id="KW-0472">Membrane</keyword>
<dbReference type="PANTHER" id="PTHR43562">
    <property type="entry name" value="NAPA-TYPE SODIUM/HYDROGEN ANTIPORTER"/>
    <property type="match status" value="1"/>
</dbReference>
<dbReference type="KEGG" id="mfk:E2N92_11560"/>
<evidence type="ECO:0000256" key="4">
    <source>
        <dbReference type="ARBA" id="ARBA00022692"/>
    </source>
</evidence>
<sequence length="391" mass="40624">MVDPLAQVILILVAAKAGGELLERMGYPAQVGEIAAGIILGPSVLGLVTFDEPLVFLSEIGIIALLFVSGVRLSLKSFAASEKAAVSTALTGVVLPFALGWAFGILMGFSFLERFFIGIALSITSIGISVRSLIDLRKLETPSGATIVGAAVIDDVLGVVLLAALTAVASGSEGSLLYTIGAGSVFIAGSVVVGRRVLPAALARTRGARTHELTYTAAIVTALLMAWLAEFAGLHYSIGAFLAGMILGEEIRSDRSLFDGIADFAFGFFVTIFFASIGLLVVVTTETLLSPFVLPLILLAFVGKVAGGFLGAAPFMATRAEALVVGIGLFPRGEIALVVSQIALAAGIIDQALFSAFTVMVVVSILLTPILMAWGYRRVPLRDGRPPEGAR</sequence>
<comment type="subcellular location">
    <subcellularLocation>
        <location evidence="1">Membrane</location>
        <topology evidence="1">Multi-pass membrane protein</topology>
    </subcellularLocation>
</comment>
<reference evidence="12" key="2">
    <citation type="submission" date="2019-03" db="EMBL/GenBank/DDBJ databases">
        <authorList>
            <person name="Chen S.-C."/>
            <person name="Wu S.-Y."/>
            <person name="Lai M.-C."/>
        </authorList>
    </citation>
    <scope>NUCLEOTIDE SEQUENCE</scope>
    <source>
        <strain evidence="12">ML15</strain>
    </source>
</reference>
<protein>
    <submittedName>
        <fullName evidence="12">Cation:proton antiporter</fullName>
    </submittedName>
</protein>
<evidence type="ECO:0000256" key="5">
    <source>
        <dbReference type="ARBA" id="ARBA00022989"/>
    </source>
</evidence>
<evidence type="ECO:0000259" key="11">
    <source>
        <dbReference type="Pfam" id="PF00999"/>
    </source>
</evidence>
<organism evidence="12 13">
    <name type="scientific">Methanofollis formosanus</name>
    <dbReference type="NCBI Taxonomy" id="299308"/>
    <lineage>
        <taxon>Archaea</taxon>
        <taxon>Methanobacteriati</taxon>
        <taxon>Methanobacteriota</taxon>
        <taxon>Stenosarchaea group</taxon>
        <taxon>Methanomicrobia</taxon>
        <taxon>Methanomicrobiales</taxon>
        <taxon>Methanomicrobiaceae</taxon>
        <taxon>Methanofollis</taxon>
    </lineage>
</organism>
<keyword evidence="3" id="KW-0050">Antiport</keyword>
<feature type="transmembrane region" description="Helical" evidence="10">
    <location>
        <begin position="146"/>
        <end position="169"/>
    </location>
</feature>
<evidence type="ECO:0000256" key="8">
    <source>
        <dbReference type="ARBA" id="ARBA00023136"/>
    </source>
</evidence>
<evidence type="ECO:0000256" key="1">
    <source>
        <dbReference type="ARBA" id="ARBA00004141"/>
    </source>
</evidence>
<dbReference type="OrthoDB" id="12029at2157"/>
<feature type="domain" description="Cation/H+ exchanger transmembrane" evidence="11">
    <location>
        <begin position="14"/>
        <end position="372"/>
    </location>
</feature>
<keyword evidence="6" id="KW-0915">Sodium</keyword>
<keyword evidence="2" id="KW-0813">Transport</keyword>
<gene>
    <name evidence="12" type="ORF">E2N92_11560</name>
</gene>
<keyword evidence="9" id="KW-0739">Sodium transport</keyword>
<dbReference type="GO" id="GO:0016020">
    <property type="term" value="C:membrane"/>
    <property type="evidence" value="ECO:0007669"/>
    <property type="project" value="UniProtKB-SubCell"/>
</dbReference>
<evidence type="ECO:0000256" key="2">
    <source>
        <dbReference type="ARBA" id="ARBA00022448"/>
    </source>
</evidence>
<evidence type="ECO:0000313" key="12">
    <source>
        <dbReference type="EMBL" id="QYZ80015.1"/>
    </source>
</evidence>
<dbReference type="GO" id="GO:0006814">
    <property type="term" value="P:sodium ion transport"/>
    <property type="evidence" value="ECO:0007669"/>
    <property type="project" value="UniProtKB-KW"/>
</dbReference>
<keyword evidence="7" id="KW-0406">Ion transport</keyword>
<dbReference type="AlphaFoldDB" id="A0A8G1A2T0"/>
<keyword evidence="13" id="KW-1185">Reference proteome</keyword>
<proteinExistence type="predicted"/>
<dbReference type="GO" id="GO:0015297">
    <property type="term" value="F:antiporter activity"/>
    <property type="evidence" value="ECO:0007669"/>
    <property type="project" value="UniProtKB-KW"/>
</dbReference>
<dbReference type="PANTHER" id="PTHR43562:SF3">
    <property type="entry name" value="SODIUM ION_PROTON EXCHANGER (EUROFUNG)"/>
    <property type="match status" value="1"/>
</dbReference>
<feature type="transmembrane region" description="Helical" evidence="10">
    <location>
        <begin position="115"/>
        <end position="134"/>
    </location>
</feature>
<feature type="transmembrane region" description="Helical" evidence="10">
    <location>
        <begin position="264"/>
        <end position="283"/>
    </location>
</feature>
<evidence type="ECO:0000256" key="7">
    <source>
        <dbReference type="ARBA" id="ARBA00023065"/>
    </source>
</evidence>
<feature type="transmembrane region" description="Helical" evidence="10">
    <location>
        <begin position="85"/>
        <end position="109"/>
    </location>
</feature>
<evidence type="ECO:0000313" key="13">
    <source>
        <dbReference type="Proteomes" id="UP000826709"/>
    </source>
</evidence>
<evidence type="ECO:0000256" key="10">
    <source>
        <dbReference type="SAM" id="Phobius"/>
    </source>
</evidence>
<dbReference type="Gene3D" id="1.20.1530.20">
    <property type="match status" value="1"/>
</dbReference>
<feature type="transmembrane region" description="Helical" evidence="10">
    <location>
        <begin position="54"/>
        <end position="73"/>
    </location>
</feature>
<dbReference type="EMBL" id="CP037968">
    <property type="protein sequence ID" value="QYZ80015.1"/>
    <property type="molecule type" value="Genomic_DNA"/>
</dbReference>
<evidence type="ECO:0000256" key="3">
    <source>
        <dbReference type="ARBA" id="ARBA00022449"/>
    </source>
</evidence>
<feature type="transmembrane region" description="Helical" evidence="10">
    <location>
        <begin position="352"/>
        <end position="376"/>
    </location>
</feature>
<dbReference type="InterPro" id="IPR038770">
    <property type="entry name" value="Na+/solute_symporter_sf"/>
</dbReference>
<accession>A0A8G1A2T0</accession>
<dbReference type="InterPro" id="IPR006153">
    <property type="entry name" value="Cation/H_exchanger_TM"/>
</dbReference>
<evidence type="ECO:0000256" key="6">
    <source>
        <dbReference type="ARBA" id="ARBA00023053"/>
    </source>
</evidence>
<dbReference type="GO" id="GO:1902600">
    <property type="term" value="P:proton transmembrane transport"/>
    <property type="evidence" value="ECO:0007669"/>
    <property type="project" value="InterPro"/>
</dbReference>
<evidence type="ECO:0000256" key="9">
    <source>
        <dbReference type="ARBA" id="ARBA00023201"/>
    </source>
</evidence>
<feature type="transmembrane region" description="Helical" evidence="10">
    <location>
        <begin position="213"/>
        <end position="229"/>
    </location>
</feature>
<reference evidence="12" key="1">
    <citation type="journal article" date="2005" name="Int. J. Syst. Evol. Microbiol.">
        <title>Methanofollis formosanus sp. nov., isolated from a fish pond.</title>
        <authorList>
            <person name="Wu S.Y."/>
            <person name="Chen S.C."/>
            <person name="Lai M.C."/>
        </authorList>
    </citation>
    <scope>NUCLEOTIDE SEQUENCE</scope>
    <source>
        <strain evidence="12">ML15</strain>
    </source>
</reference>
<feature type="transmembrane region" description="Helical" evidence="10">
    <location>
        <begin position="289"/>
        <end position="310"/>
    </location>
</feature>
<name>A0A8G1A2T0_9EURY</name>
<keyword evidence="4 10" id="KW-0812">Transmembrane</keyword>
<dbReference type="RefSeq" id="WP_220681322.1">
    <property type="nucleotide sequence ID" value="NZ_CP037968.1"/>
</dbReference>
<feature type="transmembrane region" description="Helical" evidence="10">
    <location>
        <begin position="175"/>
        <end position="193"/>
    </location>
</feature>
<dbReference type="Pfam" id="PF00999">
    <property type="entry name" value="Na_H_Exchanger"/>
    <property type="match status" value="1"/>
</dbReference>
<dbReference type="Proteomes" id="UP000826709">
    <property type="component" value="Chromosome"/>
</dbReference>